<feature type="region of interest" description="Disordered" evidence="1">
    <location>
        <begin position="283"/>
        <end position="305"/>
    </location>
</feature>
<feature type="transmembrane region" description="Helical" evidence="2">
    <location>
        <begin position="88"/>
        <end position="106"/>
    </location>
</feature>
<reference evidence="4" key="1">
    <citation type="submission" date="2023-03" db="EMBL/GenBank/DDBJ databases">
        <title>Massive genome expansion in bonnet fungi (Mycena s.s.) driven by repeated elements and novel gene families across ecological guilds.</title>
        <authorList>
            <consortium name="Lawrence Berkeley National Laboratory"/>
            <person name="Harder C.B."/>
            <person name="Miyauchi S."/>
            <person name="Viragh M."/>
            <person name="Kuo A."/>
            <person name="Thoen E."/>
            <person name="Andreopoulos B."/>
            <person name="Lu D."/>
            <person name="Skrede I."/>
            <person name="Drula E."/>
            <person name="Henrissat B."/>
            <person name="Morin E."/>
            <person name="Kohler A."/>
            <person name="Barry K."/>
            <person name="LaButti K."/>
            <person name="Morin E."/>
            <person name="Salamov A."/>
            <person name="Lipzen A."/>
            <person name="Mereny Z."/>
            <person name="Hegedus B."/>
            <person name="Baldrian P."/>
            <person name="Stursova M."/>
            <person name="Weitz H."/>
            <person name="Taylor A."/>
            <person name="Grigoriev I.V."/>
            <person name="Nagy L.G."/>
            <person name="Martin F."/>
            <person name="Kauserud H."/>
        </authorList>
    </citation>
    <scope>NUCLEOTIDE SEQUENCE</scope>
    <source>
        <strain evidence="4">CBHHK067</strain>
    </source>
</reference>
<evidence type="ECO:0000256" key="1">
    <source>
        <dbReference type="SAM" id="MobiDB-lite"/>
    </source>
</evidence>
<organism evidence="4 5">
    <name type="scientific">Mycena rosella</name>
    <name type="common">Pink bonnet</name>
    <name type="synonym">Agaricus rosellus</name>
    <dbReference type="NCBI Taxonomy" id="1033263"/>
    <lineage>
        <taxon>Eukaryota</taxon>
        <taxon>Fungi</taxon>
        <taxon>Dikarya</taxon>
        <taxon>Basidiomycota</taxon>
        <taxon>Agaricomycotina</taxon>
        <taxon>Agaricomycetes</taxon>
        <taxon>Agaricomycetidae</taxon>
        <taxon>Agaricales</taxon>
        <taxon>Marasmiineae</taxon>
        <taxon>Mycenaceae</taxon>
        <taxon>Mycena</taxon>
    </lineage>
</organism>
<feature type="transmembrane region" description="Helical" evidence="2">
    <location>
        <begin position="52"/>
        <end position="76"/>
    </location>
</feature>
<dbReference type="EMBL" id="JARKIE010000252">
    <property type="protein sequence ID" value="KAJ7661157.1"/>
    <property type="molecule type" value="Genomic_DNA"/>
</dbReference>
<keyword evidence="5" id="KW-1185">Reference proteome</keyword>
<feature type="transmembrane region" description="Helical" evidence="2">
    <location>
        <begin position="208"/>
        <end position="227"/>
    </location>
</feature>
<comment type="caution">
    <text evidence="4">The sequence shown here is derived from an EMBL/GenBank/DDBJ whole genome shotgun (WGS) entry which is preliminary data.</text>
</comment>
<evidence type="ECO:0000259" key="3">
    <source>
        <dbReference type="Pfam" id="PF20151"/>
    </source>
</evidence>
<evidence type="ECO:0000256" key="2">
    <source>
        <dbReference type="SAM" id="Phobius"/>
    </source>
</evidence>
<gene>
    <name evidence="4" type="ORF">B0H17DRAFT_1212344</name>
</gene>
<dbReference type="Proteomes" id="UP001221757">
    <property type="component" value="Unassembled WGS sequence"/>
</dbReference>
<dbReference type="Pfam" id="PF20151">
    <property type="entry name" value="DUF6533"/>
    <property type="match status" value="1"/>
</dbReference>
<evidence type="ECO:0000313" key="4">
    <source>
        <dbReference type="EMBL" id="KAJ7661157.1"/>
    </source>
</evidence>
<keyword evidence="2" id="KW-0472">Membrane</keyword>
<evidence type="ECO:0000313" key="5">
    <source>
        <dbReference type="Proteomes" id="UP001221757"/>
    </source>
</evidence>
<dbReference type="AlphaFoldDB" id="A0AAD7CST5"/>
<feature type="domain" description="DUF6533" evidence="3">
    <location>
        <begin position="22"/>
        <end position="61"/>
    </location>
</feature>
<feature type="transmembrane region" description="Helical" evidence="2">
    <location>
        <begin position="233"/>
        <end position="254"/>
    </location>
</feature>
<name>A0AAD7CST5_MYCRO</name>
<keyword evidence="2" id="KW-0812">Transmembrane</keyword>
<accession>A0AAD7CST5</accession>
<sequence>MSDAPTELVRQIRTLACLHLLGISLMYYDHLLTLGHEISLLWKRARSASAHWFFAVRYAGFAGNIPVTVFIFYPLAPSWSACHAYHTGRQVVLAVTQLLVSIVMLIRIYALYGRNVRVLALVLVLSTPLLAVIVWSMLGQHSDYLASIPGCHVSISRSTSYHLAAAWEALFVYDALIFGLTVFKTYSTWRRAGAQDYMPLHTLILRDGALYFAAMALANLCNIITFYMSGPILAGGLSTFASCMSVALMSRLMLNLHKKARVGVFTHLNLSFEDGVLPGAFETEDTDTDVPPGVLGTPGSEHALP</sequence>
<protein>
    <recommendedName>
        <fullName evidence="3">DUF6533 domain-containing protein</fullName>
    </recommendedName>
</protein>
<proteinExistence type="predicted"/>
<feature type="transmembrane region" description="Helical" evidence="2">
    <location>
        <begin position="118"/>
        <end position="138"/>
    </location>
</feature>
<feature type="transmembrane region" description="Helical" evidence="2">
    <location>
        <begin position="164"/>
        <end position="187"/>
    </location>
</feature>
<keyword evidence="2" id="KW-1133">Transmembrane helix</keyword>
<dbReference type="InterPro" id="IPR045340">
    <property type="entry name" value="DUF6533"/>
</dbReference>